<name>U9UFR5_RHIID</name>
<dbReference type="HOGENOM" id="CLU_931107_0_0_1"/>
<sequence>MSDENIKPDALKLWKVDVMPRTVVPQTTNFLRSKLDFRVDTKINANRWDKTCEAVLYSGDKDVKSRLGKQFFLNVTYGNGSMASDFDVDIKAESSKALRILYSYFVNGNKNLNFNRFRDIIGEGNTNQLRLCLETIYENKLKEDRNINCLAIIIDIDELSLRESVFFDPILTGTIESPLREIITSNPSVSITFARYEPHEKLRDLGFDGNYVYNNDPFRRMVSDIGGQVVRRMVSDIGGQVLWRCFIVIFHMHLETNILITFNLVQIMHSVHFDMHSVELNSMDSKIIPAQIIPVLAKF</sequence>
<dbReference type="VEuPathDB" id="FungiDB:RhiirFUN_017062"/>
<accession>U9UFR5</accession>
<proteinExistence type="predicted"/>
<reference evidence="1" key="1">
    <citation type="submission" date="2013-07" db="EMBL/GenBank/DDBJ databases">
        <title>The genome of an arbuscular mycorrhizal fungus provides insights into the evolution of the oldest plant symbiosis.</title>
        <authorList>
            <consortium name="DOE Joint Genome Institute"/>
            <person name="Tisserant E."/>
            <person name="Malbreil M."/>
            <person name="Kuo A."/>
            <person name="Kohler A."/>
            <person name="Symeonidi A."/>
            <person name="Balestrini R."/>
            <person name="Charron P."/>
            <person name="Duensing N."/>
            <person name="Frei-dit-Frey N."/>
            <person name="Gianinazzi-Pearson V."/>
            <person name="Gilbert B."/>
            <person name="Handa Y."/>
            <person name="Hijri M."/>
            <person name="Kaul R."/>
            <person name="Kawaguchi M."/>
            <person name="Krajinski F."/>
            <person name="Lammers P."/>
            <person name="Lapierre D."/>
            <person name="Masclaux F.G."/>
            <person name="Murat C."/>
            <person name="Morin E."/>
            <person name="Ndikumana S."/>
            <person name="Pagni M."/>
            <person name="Petitpierre D."/>
            <person name="Requena N."/>
            <person name="Rosikiewicz P."/>
            <person name="Riley R."/>
            <person name="Saito K."/>
            <person name="San Clemente H."/>
            <person name="Shapiro H."/>
            <person name="van Tuinen D."/>
            <person name="Becard G."/>
            <person name="Bonfante P."/>
            <person name="Paszkowski U."/>
            <person name="Shachar-Hill Y."/>
            <person name="Young J.P."/>
            <person name="Sanders I.R."/>
            <person name="Henrissat B."/>
            <person name="Rensing S.A."/>
            <person name="Grigoriev I.V."/>
            <person name="Corradi N."/>
            <person name="Roux C."/>
            <person name="Martin F."/>
        </authorList>
    </citation>
    <scope>NUCLEOTIDE SEQUENCE</scope>
    <source>
        <strain evidence="1">DAOM 197198</strain>
    </source>
</reference>
<organism evidence="1">
    <name type="scientific">Rhizophagus irregularis (strain DAOM 181602 / DAOM 197198 / MUCL 43194)</name>
    <name type="common">Arbuscular mycorrhizal fungus</name>
    <name type="synonym">Glomus intraradices</name>
    <dbReference type="NCBI Taxonomy" id="747089"/>
    <lineage>
        <taxon>Eukaryota</taxon>
        <taxon>Fungi</taxon>
        <taxon>Fungi incertae sedis</taxon>
        <taxon>Mucoromycota</taxon>
        <taxon>Glomeromycotina</taxon>
        <taxon>Glomeromycetes</taxon>
        <taxon>Glomerales</taxon>
        <taxon>Glomeraceae</taxon>
        <taxon>Rhizophagus</taxon>
    </lineage>
</organism>
<evidence type="ECO:0000313" key="1">
    <source>
        <dbReference type="EMBL" id="ESA14446.1"/>
    </source>
</evidence>
<dbReference type="EMBL" id="KI282892">
    <property type="protein sequence ID" value="ESA14446.1"/>
    <property type="molecule type" value="Genomic_DNA"/>
</dbReference>
<protein>
    <submittedName>
        <fullName evidence="1">Uncharacterized protein</fullName>
    </submittedName>
</protein>
<gene>
    <name evidence="1" type="ORF">GLOINDRAFT_95428</name>
</gene>
<dbReference type="AlphaFoldDB" id="U9UFR5"/>